<accession>A0A0K9PQU0</accession>
<keyword evidence="2" id="KW-1185">Reference proteome</keyword>
<dbReference type="Proteomes" id="UP000036987">
    <property type="component" value="Unassembled WGS sequence"/>
</dbReference>
<evidence type="ECO:0000313" key="2">
    <source>
        <dbReference type="Proteomes" id="UP000036987"/>
    </source>
</evidence>
<dbReference type="InterPro" id="IPR038823">
    <property type="entry name" value="MED2_plant"/>
</dbReference>
<sequence length="65" mass="6604">MASSSTVSSDIDGKEITIRLNKDGNIGSFETSTGKTYDLVSHDAQKPDASVIIASGSGSKVGSGQ</sequence>
<dbReference type="AlphaFoldDB" id="A0A0K9PQU0"/>
<organism evidence="1 2">
    <name type="scientific">Zostera marina</name>
    <name type="common">Eelgrass</name>
    <dbReference type="NCBI Taxonomy" id="29655"/>
    <lineage>
        <taxon>Eukaryota</taxon>
        <taxon>Viridiplantae</taxon>
        <taxon>Streptophyta</taxon>
        <taxon>Embryophyta</taxon>
        <taxon>Tracheophyta</taxon>
        <taxon>Spermatophyta</taxon>
        <taxon>Magnoliopsida</taxon>
        <taxon>Liliopsida</taxon>
        <taxon>Zosteraceae</taxon>
        <taxon>Zostera</taxon>
    </lineage>
</organism>
<protein>
    <submittedName>
        <fullName evidence="1">Uncharacterized protein</fullName>
    </submittedName>
</protein>
<proteinExistence type="predicted"/>
<evidence type="ECO:0000313" key="1">
    <source>
        <dbReference type="EMBL" id="KMZ70587.1"/>
    </source>
</evidence>
<dbReference type="EMBL" id="LFYR01000727">
    <property type="protein sequence ID" value="KMZ70587.1"/>
    <property type="molecule type" value="Genomic_DNA"/>
</dbReference>
<name>A0A0K9PQU0_ZOSMR</name>
<gene>
    <name evidence="1" type="ORF">ZOSMA_199G00240</name>
</gene>
<dbReference type="OrthoDB" id="1892825at2759"/>
<dbReference type="PANTHER" id="PTHR36407:SF1">
    <property type="entry name" value="MEDIATOR-ASSOCIATED PROTEIN 2"/>
    <property type="match status" value="1"/>
</dbReference>
<reference evidence="2" key="1">
    <citation type="journal article" date="2016" name="Nature">
        <title>The genome of the seagrass Zostera marina reveals angiosperm adaptation to the sea.</title>
        <authorList>
            <person name="Olsen J.L."/>
            <person name="Rouze P."/>
            <person name="Verhelst B."/>
            <person name="Lin Y.-C."/>
            <person name="Bayer T."/>
            <person name="Collen J."/>
            <person name="Dattolo E."/>
            <person name="De Paoli E."/>
            <person name="Dittami S."/>
            <person name="Maumus F."/>
            <person name="Michel G."/>
            <person name="Kersting A."/>
            <person name="Lauritano C."/>
            <person name="Lohaus R."/>
            <person name="Toepel M."/>
            <person name="Tonon T."/>
            <person name="Vanneste K."/>
            <person name="Amirebrahimi M."/>
            <person name="Brakel J."/>
            <person name="Bostroem C."/>
            <person name="Chovatia M."/>
            <person name="Grimwood J."/>
            <person name="Jenkins J.W."/>
            <person name="Jueterbock A."/>
            <person name="Mraz A."/>
            <person name="Stam W.T."/>
            <person name="Tice H."/>
            <person name="Bornberg-Bauer E."/>
            <person name="Green P.J."/>
            <person name="Pearson G.A."/>
            <person name="Procaccini G."/>
            <person name="Duarte C.M."/>
            <person name="Schmutz J."/>
            <person name="Reusch T.B.H."/>
            <person name="Van de Peer Y."/>
        </authorList>
    </citation>
    <scope>NUCLEOTIDE SEQUENCE [LARGE SCALE GENOMIC DNA]</scope>
    <source>
        <strain evidence="2">cv. Finnish</strain>
    </source>
</reference>
<dbReference type="PANTHER" id="PTHR36407">
    <property type="entry name" value="MEDIATOR-ASSOCIATED PROTEIN 2"/>
    <property type="match status" value="1"/>
</dbReference>
<comment type="caution">
    <text evidence="1">The sequence shown here is derived from an EMBL/GenBank/DDBJ whole genome shotgun (WGS) entry which is preliminary data.</text>
</comment>